<dbReference type="Proteomes" id="UP000019132">
    <property type="component" value="Unassembled WGS sequence"/>
</dbReference>
<evidence type="ECO:0000313" key="5">
    <source>
        <dbReference type="Proteomes" id="UP000019132"/>
    </source>
</evidence>
<evidence type="ECO:0008006" key="6">
    <source>
        <dbReference type="Google" id="ProtNLM"/>
    </source>
</evidence>
<accession>K3WM53</accession>
<dbReference type="Pfam" id="PF10367">
    <property type="entry name" value="zf-Vps39_C"/>
    <property type="match status" value="1"/>
</dbReference>
<organism evidence="4 5">
    <name type="scientific">Globisporangium ultimum (strain ATCC 200006 / CBS 805.95 / DAOM BR144)</name>
    <name type="common">Pythium ultimum</name>
    <dbReference type="NCBI Taxonomy" id="431595"/>
    <lineage>
        <taxon>Eukaryota</taxon>
        <taxon>Sar</taxon>
        <taxon>Stramenopiles</taxon>
        <taxon>Oomycota</taxon>
        <taxon>Peronosporomycetes</taxon>
        <taxon>Pythiales</taxon>
        <taxon>Pythiaceae</taxon>
        <taxon>Globisporangium</taxon>
    </lineage>
</organism>
<sequence>MDASARLREVAAAASAYDATDVDVDKPLKKPQQIEAMLASRVAWGDIAPLLFFGTSDGTLHSYVPSAGAQGSASVSYLRAHTAYKKVFHACAQFLDSWGVFLTLVDTKMTLYALPLQSNPQLDGNAAASLSSLLYGRSGGAGRNSIGGGVMNDKMVVMDDTKQTTLLAAHEGAKVVCALTKQQTLRVYDWTVNRSLELRTQHELPLLFAALSEANSTSSLLSPSALPIQQLIVLSESHVFLLLKKSWCVINVDSGKVIEMQVKDGDAAAAFANAGADTIACAIALPSRHRQQAHHPTNDVFLAGKHSAVIVSLAADNEDEEEETIIDAKLRANPHNLSDDRVRVKVQRVLEYNVAPRAAYYHHPLLLLDQQDKLIVYNFGSMRLMQTIPNKATLFGAAVCHVGDAANAIVAVTASPFAMQMHTRRPLTQLVEHAKAVNRLEDAVALCKLSPDDVNVNDDELQSLYASYAMELFTQKRAYNPAMSLFLESGCRVMDVLVALYPRDLLPRSASSSANSSKTSWSASATSTAADLKGDDLVRSLLALILFLRCKRDAVATTYQRALGATQRHKNNETNKDNERELIDTVLLKCLVLICETNEEKYAATAKRELLALVSAPDNACEMGEAELFLRSHCQWNALLAFYGARKQHRKALELLEDLERTATTAASDKDAKATTIAAGAATFGREELQTSEAYMVLITSYLQRLGHKKAELVFEFSRRVLAVRPTLGLTIFTKRNVREQKEDLDPSLVLSHLKTCELPSSASSETDQETTTLPLIDARFLAIEYLTQAIANGAIRILPRLHDEVVYLLLDAITTQLQHQGSSGRLTSRVRSQRGLIGTLRRKLLAFLEAESSAYHPERMLSRTPMDMVDERAALLSRLGRHHEVLQLYAIELQDASLAEAYCNRCYEAKLADSSIYSALLRLYLRPQHSSPLAAPRSASTGVTGGSSSPAPPPIKWQRSSSTSHLLHGSAGSSNASSEAVAAAVSILNKYPERIDVPTALELLPPDVPVASLSFFFRRVLERQVERFRNGQVKKQLSKMENFKTREVLANKRKASVTVWSSHCCSVCSKRIGTGTFVRLPNGALLHYACQPAAA</sequence>
<keyword evidence="5" id="KW-1185">Reference proteome</keyword>
<dbReference type="InterPro" id="IPR032914">
    <property type="entry name" value="Vam6/VPS39/TRAP1"/>
</dbReference>
<dbReference type="HOGENOM" id="CLU_289453_0_0_1"/>
<protein>
    <recommendedName>
        <fullName evidence="6">CNH domain-containing protein</fullName>
    </recommendedName>
</protein>
<feature type="domain" description="Vacuolar sorting protein 39/Transforming growth factor beta receptor-associated" evidence="2">
    <location>
        <begin position="583"/>
        <end position="722"/>
    </location>
</feature>
<dbReference type="STRING" id="431595.K3WM53"/>
<dbReference type="GO" id="GO:0034058">
    <property type="term" value="P:endosomal vesicle fusion"/>
    <property type="evidence" value="ECO:0007669"/>
    <property type="project" value="TreeGrafter"/>
</dbReference>
<evidence type="ECO:0000259" key="2">
    <source>
        <dbReference type="Pfam" id="PF10366"/>
    </source>
</evidence>
<feature type="domain" description="Vacuolar sorting protein 39/Transforming growth factor beta receptor-associated zinc finger" evidence="3">
    <location>
        <begin position="1056"/>
        <end position="1092"/>
    </location>
</feature>
<dbReference type="GO" id="GO:0016020">
    <property type="term" value="C:membrane"/>
    <property type="evidence" value="ECO:0007669"/>
    <property type="project" value="TreeGrafter"/>
</dbReference>
<proteinExistence type="predicted"/>
<reference evidence="5" key="1">
    <citation type="journal article" date="2010" name="Genome Biol.">
        <title>Genome sequence of the necrotrophic plant pathogen Pythium ultimum reveals original pathogenicity mechanisms and effector repertoire.</title>
        <authorList>
            <person name="Levesque C.A."/>
            <person name="Brouwer H."/>
            <person name="Cano L."/>
            <person name="Hamilton J.P."/>
            <person name="Holt C."/>
            <person name="Huitema E."/>
            <person name="Raffaele S."/>
            <person name="Robideau G.P."/>
            <person name="Thines M."/>
            <person name="Win J."/>
            <person name="Zerillo M.M."/>
            <person name="Beakes G.W."/>
            <person name="Boore J.L."/>
            <person name="Busam D."/>
            <person name="Dumas B."/>
            <person name="Ferriera S."/>
            <person name="Fuerstenberg S.I."/>
            <person name="Gachon C.M."/>
            <person name="Gaulin E."/>
            <person name="Govers F."/>
            <person name="Grenville-Briggs L."/>
            <person name="Horner N."/>
            <person name="Hostetler J."/>
            <person name="Jiang R.H."/>
            <person name="Johnson J."/>
            <person name="Krajaejun T."/>
            <person name="Lin H."/>
            <person name="Meijer H.J."/>
            <person name="Moore B."/>
            <person name="Morris P."/>
            <person name="Phuntmart V."/>
            <person name="Puiu D."/>
            <person name="Shetty J."/>
            <person name="Stajich J.E."/>
            <person name="Tripathy S."/>
            <person name="Wawra S."/>
            <person name="van West P."/>
            <person name="Whitty B.R."/>
            <person name="Coutinho P.M."/>
            <person name="Henrissat B."/>
            <person name="Martin F."/>
            <person name="Thomas P.D."/>
            <person name="Tyler B.M."/>
            <person name="De Vries R.P."/>
            <person name="Kamoun S."/>
            <person name="Yandell M."/>
            <person name="Tisserat N."/>
            <person name="Buell C.R."/>
        </authorList>
    </citation>
    <scope>NUCLEOTIDE SEQUENCE</scope>
    <source>
        <strain evidence="5">DAOM:BR144</strain>
    </source>
</reference>
<dbReference type="eggNOG" id="KOG2063">
    <property type="taxonomic scope" value="Eukaryota"/>
</dbReference>
<dbReference type="PANTHER" id="PTHR12894">
    <property type="entry name" value="CNH DOMAIN CONTAINING"/>
    <property type="match status" value="1"/>
</dbReference>
<dbReference type="EMBL" id="GL376625">
    <property type="status" value="NOT_ANNOTATED_CDS"/>
    <property type="molecule type" value="Genomic_DNA"/>
</dbReference>
<dbReference type="Pfam" id="PF10366">
    <property type="entry name" value="Vps39_1"/>
    <property type="match status" value="1"/>
</dbReference>
<feature type="region of interest" description="Disordered" evidence="1">
    <location>
        <begin position="932"/>
        <end position="974"/>
    </location>
</feature>
<dbReference type="PANTHER" id="PTHR12894:SF27">
    <property type="entry name" value="TRANSFORMING GROWTH FACTOR-BETA RECEPTOR-ASSOCIATED PROTEIN 1"/>
    <property type="match status" value="1"/>
</dbReference>
<name>K3WM53_GLOUD</name>
<dbReference type="OMA" id="YHPERML"/>
<dbReference type="GO" id="GO:0006914">
    <property type="term" value="P:autophagy"/>
    <property type="evidence" value="ECO:0007669"/>
    <property type="project" value="TreeGrafter"/>
</dbReference>
<dbReference type="GO" id="GO:0005737">
    <property type="term" value="C:cytoplasm"/>
    <property type="evidence" value="ECO:0007669"/>
    <property type="project" value="TreeGrafter"/>
</dbReference>
<dbReference type="AlphaFoldDB" id="K3WM53"/>
<dbReference type="EnsemblProtists" id="PYU1_T006045">
    <property type="protein sequence ID" value="PYU1_T006045"/>
    <property type="gene ID" value="PYU1_G006033"/>
</dbReference>
<feature type="compositionally biased region" description="Low complexity" evidence="1">
    <location>
        <begin position="939"/>
        <end position="950"/>
    </location>
</feature>
<dbReference type="InterPro" id="IPR019453">
    <property type="entry name" value="VPS39/TGFA1_Znf"/>
</dbReference>
<dbReference type="VEuPathDB" id="FungiDB:PYU1_G006033"/>
<dbReference type="InterPro" id="IPR019452">
    <property type="entry name" value="VPS39/TGF_beta_rcpt-assoc_1"/>
</dbReference>
<dbReference type="InParanoid" id="K3WM53"/>
<reference evidence="5" key="2">
    <citation type="submission" date="2010-04" db="EMBL/GenBank/DDBJ databases">
        <authorList>
            <person name="Buell R."/>
            <person name="Hamilton J."/>
            <person name="Hostetler J."/>
        </authorList>
    </citation>
    <scope>NUCLEOTIDE SEQUENCE [LARGE SCALE GENOMIC DNA]</scope>
    <source>
        <strain evidence="5">DAOM:BR144</strain>
    </source>
</reference>
<evidence type="ECO:0000259" key="3">
    <source>
        <dbReference type="Pfam" id="PF10367"/>
    </source>
</evidence>
<evidence type="ECO:0000313" key="4">
    <source>
        <dbReference type="EnsemblProtists" id="PYU1_T006045"/>
    </source>
</evidence>
<reference evidence="4" key="3">
    <citation type="submission" date="2015-02" db="UniProtKB">
        <authorList>
            <consortium name="EnsemblProtists"/>
        </authorList>
    </citation>
    <scope>IDENTIFICATION</scope>
    <source>
        <strain evidence="4">DAOM BR144</strain>
    </source>
</reference>
<evidence type="ECO:0000256" key="1">
    <source>
        <dbReference type="SAM" id="MobiDB-lite"/>
    </source>
</evidence>